<feature type="compositionally biased region" description="Basic residues" evidence="1">
    <location>
        <begin position="59"/>
        <end position="76"/>
    </location>
</feature>
<comment type="caution">
    <text evidence="2">The sequence shown here is derived from an EMBL/GenBank/DDBJ whole genome shotgun (WGS) entry which is preliminary data.</text>
</comment>
<evidence type="ECO:0000313" key="3">
    <source>
        <dbReference type="Proteomes" id="UP001140949"/>
    </source>
</evidence>
<accession>A0AAX6FZQ5</accession>
<reference evidence="2" key="1">
    <citation type="journal article" date="2023" name="GigaByte">
        <title>Genome assembly of the bearded iris, Iris pallida Lam.</title>
        <authorList>
            <person name="Bruccoleri R.E."/>
            <person name="Oakeley E.J."/>
            <person name="Faust A.M.E."/>
            <person name="Altorfer M."/>
            <person name="Dessus-Babus S."/>
            <person name="Burckhardt D."/>
            <person name="Oertli M."/>
            <person name="Naumann U."/>
            <person name="Petersen F."/>
            <person name="Wong J."/>
        </authorList>
    </citation>
    <scope>NUCLEOTIDE SEQUENCE</scope>
    <source>
        <strain evidence="2">GSM-AAB239-AS_SAM_17_03QT</strain>
    </source>
</reference>
<evidence type="ECO:0000313" key="2">
    <source>
        <dbReference type="EMBL" id="KAJ6821578.1"/>
    </source>
</evidence>
<feature type="region of interest" description="Disordered" evidence="1">
    <location>
        <begin position="1"/>
        <end position="134"/>
    </location>
</feature>
<dbReference type="GO" id="GO:0016301">
    <property type="term" value="F:kinase activity"/>
    <property type="evidence" value="ECO:0007669"/>
    <property type="project" value="UniProtKB-KW"/>
</dbReference>
<dbReference type="Proteomes" id="UP001140949">
    <property type="component" value="Unassembled WGS sequence"/>
</dbReference>
<reference evidence="2" key="2">
    <citation type="submission" date="2023-04" db="EMBL/GenBank/DDBJ databases">
        <authorList>
            <person name="Bruccoleri R.E."/>
            <person name="Oakeley E.J."/>
            <person name="Faust A.-M."/>
            <person name="Dessus-Babus S."/>
            <person name="Altorfer M."/>
            <person name="Burckhardt D."/>
            <person name="Oertli M."/>
            <person name="Naumann U."/>
            <person name="Petersen F."/>
            <person name="Wong J."/>
        </authorList>
    </citation>
    <scope>NUCLEOTIDE SEQUENCE</scope>
    <source>
        <strain evidence="2">GSM-AAB239-AS_SAM_17_03QT</strain>
        <tissue evidence="2">Leaf</tissue>
    </source>
</reference>
<organism evidence="2 3">
    <name type="scientific">Iris pallida</name>
    <name type="common">Sweet iris</name>
    <dbReference type="NCBI Taxonomy" id="29817"/>
    <lineage>
        <taxon>Eukaryota</taxon>
        <taxon>Viridiplantae</taxon>
        <taxon>Streptophyta</taxon>
        <taxon>Embryophyta</taxon>
        <taxon>Tracheophyta</taxon>
        <taxon>Spermatophyta</taxon>
        <taxon>Magnoliopsida</taxon>
        <taxon>Liliopsida</taxon>
        <taxon>Asparagales</taxon>
        <taxon>Iridaceae</taxon>
        <taxon>Iridoideae</taxon>
        <taxon>Irideae</taxon>
        <taxon>Iris</taxon>
    </lineage>
</organism>
<feature type="compositionally biased region" description="Gly residues" evidence="1">
    <location>
        <begin position="42"/>
        <end position="53"/>
    </location>
</feature>
<keyword evidence="2" id="KW-0675">Receptor</keyword>
<keyword evidence="3" id="KW-1185">Reference proteome</keyword>
<evidence type="ECO:0000256" key="1">
    <source>
        <dbReference type="SAM" id="MobiDB-lite"/>
    </source>
</evidence>
<name>A0AAX6FZQ5_IRIPA</name>
<dbReference type="AlphaFoldDB" id="A0AAX6FZQ5"/>
<keyword evidence="2" id="KW-0418">Kinase</keyword>
<protein>
    <submittedName>
        <fullName evidence="2">Proline-rich receptor-like protein kinase PERK9</fullName>
    </submittedName>
</protein>
<sequence length="134" mass="14375">MAARRAGAVPRRAADEAGAASMVDTRSHYGRGGAGREDEDAGAGGWLWIGGGQSWPPAKARRGQVRGRRGSPRHWRGGGLEYDVEESMAEARSGASTATVESISPEARWRRRVPRSPAGLAGREDARLQRRLSV</sequence>
<proteinExistence type="predicted"/>
<gene>
    <name evidence="2" type="ORF">M6B38_391755</name>
</gene>
<feature type="compositionally biased region" description="Low complexity" evidence="1">
    <location>
        <begin position="1"/>
        <end position="11"/>
    </location>
</feature>
<keyword evidence="2" id="KW-0808">Transferase</keyword>
<dbReference type="EMBL" id="JANAVB010024997">
    <property type="protein sequence ID" value="KAJ6821578.1"/>
    <property type="molecule type" value="Genomic_DNA"/>
</dbReference>